<dbReference type="InterPro" id="IPR045302">
    <property type="entry name" value="NHL2_NHL_rpt_dom"/>
</dbReference>
<dbReference type="PANTHER" id="PTHR46388">
    <property type="entry name" value="NHL REPEAT-CONTAINING PROTEIN 2"/>
    <property type="match status" value="1"/>
</dbReference>
<proteinExistence type="predicted"/>
<dbReference type="SUPFAM" id="SSF52833">
    <property type="entry name" value="Thioredoxin-like"/>
    <property type="match status" value="1"/>
</dbReference>
<protein>
    <recommendedName>
        <fullName evidence="2">Thioredoxin domain-containing protein</fullName>
    </recommendedName>
</protein>
<dbReference type="SMART" id="SM00135">
    <property type="entry name" value="LY"/>
    <property type="match status" value="2"/>
</dbReference>
<dbReference type="Gene3D" id="2.120.10.30">
    <property type="entry name" value="TolB, C-terminal domain"/>
    <property type="match status" value="3"/>
</dbReference>
<dbReference type="InterPro" id="IPR011042">
    <property type="entry name" value="6-blade_b-propeller_TolB-like"/>
</dbReference>
<dbReference type="InterPro" id="IPR013766">
    <property type="entry name" value="Thioredoxin_domain"/>
</dbReference>
<dbReference type="AlphaFoldDB" id="A0A382BXY7"/>
<dbReference type="Gene3D" id="3.40.30.10">
    <property type="entry name" value="Glutaredoxin"/>
    <property type="match status" value="1"/>
</dbReference>
<dbReference type="PROSITE" id="PS51352">
    <property type="entry name" value="THIOREDOXIN_2"/>
    <property type="match status" value="1"/>
</dbReference>
<dbReference type="InterPro" id="IPR036249">
    <property type="entry name" value="Thioredoxin-like_sf"/>
</dbReference>
<dbReference type="PANTHER" id="PTHR46388:SF2">
    <property type="entry name" value="NHL REPEAT-CONTAINING PROTEIN 2"/>
    <property type="match status" value="1"/>
</dbReference>
<feature type="domain" description="Thioredoxin" evidence="2">
    <location>
        <begin position="85"/>
        <end position="236"/>
    </location>
</feature>
<evidence type="ECO:0000256" key="1">
    <source>
        <dbReference type="ARBA" id="ARBA00022737"/>
    </source>
</evidence>
<organism evidence="3">
    <name type="scientific">marine metagenome</name>
    <dbReference type="NCBI Taxonomy" id="408172"/>
    <lineage>
        <taxon>unclassified sequences</taxon>
        <taxon>metagenomes</taxon>
        <taxon>ecological metagenomes</taxon>
    </lineage>
</organism>
<evidence type="ECO:0000259" key="2">
    <source>
        <dbReference type="PROSITE" id="PS51352"/>
    </source>
</evidence>
<dbReference type="CDD" id="cd14951">
    <property type="entry name" value="NHL-2_like"/>
    <property type="match status" value="1"/>
</dbReference>
<sequence length="600" mass="65986">MRRFIATWPPCHAQFTLATAPGQRQLWRVSHLFFVEPSRLARRLTKAAAIALPLAALTALGQAEDLPPRSGRFPALLKQLKAHVERVDQQADQLRAPEFPTGKDWFNSPPLTFDKQLAGKITVLDFWTYCCINCIHILPDLAELEERYAGFPVAFVGVHSAKFDNEKVSENIRDAVLRYEIAHPVMNDDEMHMWQRIGVRSWPSMAVVGPKGNLILMVSGEGNKEVIDACITAALTFYPKDIFRHEPVPISLEKAKSPIDSPLRYPGKLAIDTVGGRLFISDSNHHRIVITTLDGKFIDVIGSGRIGLTDGGYDEARFFRLQGLAYHEGSLYIADAENHALRVVDTKARRVTTLAGNGTQGRDYNGGKSGREQSISTPWDVLVESGQVFIAMAGTHQIWSYDLKKKIAQNYSGNGSEQNLNRTDRLLAAWAQPSGLAVGNGELFVADSESSTVRAINLASGATRTIAGGENDQPRNLFAFGDKDGIGEKARMQHVLGVQWWEKEKKVIVADTYNHRLKLLDPKTGEVKRWVGSGKPGLRDGKGLGAQLSEPSGFALGPQARRLFVADTNNHSIRVVDLGSLHVSTLKLSGVPRASEPVAP</sequence>
<dbReference type="InterPro" id="IPR000033">
    <property type="entry name" value="LDLR_classB_rpt"/>
</dbReference>
<keyword evidence="1" id="KW-0677">Repeat</keyword>
<name>A0A382BXY7_9ZZZZ</name>
<feature type="non-terminal residue" evidence="3">
    <location>
        <position position="600"/>
    </location>
</feature>
<dbReference type="Pfam" id="PF01436">
    <property type="entry name" value="NHL"/>
    <property type="match status" value="2"/>
</dbReference>
<reference evidence="3" key="1">
    <citation type="submission" date="2018-05" db="EMBL/GenBank/DDBJ databases">
        <authorList>
            <person name="Lanie J.A."/>
            <person name="Ng W.-L."/>
            <person name="Kazmierczak K.M."/>
            <person name="Andrzejewski T.M."/>
            <person name="Davidsen T.M."/>
            <person name="Wayne K.J."/>
            <person name="Tettelin H."/>
            <person name="Glass J.I."/>
            <person name="Rusch D."/>
            <person name="Podicherti R."/>
            <person name="Tsui H.-C.T."/>
            <person name="Winkler M.E."/>
        </authorList>
    </citation>
    <scope>NUCLEOTIDE SEQUENCE</scope>
</reference>
<dbReference type="Pfam" id="PF13905">
    <property type="entry name" value="Thioredoxin_8"/>
    <property type="match status" value="1"/>
</dbReference>
<accession>A0A382BXY7</accession>
<dbReference type="EMBL" id="UINC01031902">
    <property type="protein sequence ID" value="SVB18670.1"/>
    <property type="molecule type" value="Genomic_DNA"/>
</dbReference>
<evidence type="ECO:0000313" key="3">
    <source>
        <dbReference type="EMBL" id="SVB18670.1"/>
    </source>
</evidence>
<dbReference type="InterPro" id="IPR012336">
    <property type="entry name" value="Thioredoxin-like_fold"/>
</dbReference>
<dbReference type="SUPFAM" id="SSF75011">
    <property type="entry name" value="3-carboxy-cis,cis-mucoante lactonizing enzyme"/>
    <property type="match status" value="1"/>
</dbReference>
<gene>
    <name evidence="3" type="ORF">METZ01_LOCUS171524</name>
</gene>
<dbReference type="InterPro" id="IPR001258">
    <property type="entry name" value="NHL_repeat"/>
</dbReference>